<evidence type="ECO:0000313" key="3">
    <source>
        <dbReference type="Proteomes" id="UP000195877"/>
    </source>
</evidence>
<reference evidence="1 3" key="1">
    <citation type="submission" date="2017-05" db="EMBL/GenBank/DDBJ databases">
        <authorList>
            <person name="Blom J."/>
        </authorList>
    </citation>
    <scope>NUCLEOTIDE SEQUENCE [LARGE SCALE GENOMIC DNA]</scope>
    <source>
        <strain evidence="1">PD885</strain>
    </source>
</reference>
<accession>A0A1Y6HDI5</accession>
<protein>
    <submittedName>
        <fullName evidence="2">Uncharacterized protein</fullName>
    </submittedName>
</protein>
<reference evidence="2 4" key="2">
    <citation type="submission" date="2017-05" db="EMBL/GenBank/DDBJ databases">
        <authorList>
            <person name="Song R."/>
            <person name="Chenine A.L."/>
            <person name="Ruprecht R.M."/>
        </authorList>
    </citation>
    <scope>NUCLEOTIDE SEQUENCE [LARGE SCALE GENOMIC DNA]</scope>
    <source>
        <strain evidence="2">PD5205</strain>
    </source>
</reference>
<dbReference type="Proteomes" id="UP000195953">
    <property type="component" value="Chromosome 1"/>
</dbReference>
<name>A0A1Y6HDI5_9XANT</name>
<proteinExistence type="predicted"/>
<dbReference type="EMBL" id="LT853885">
    <property type="protein sequence ID" value="SMR01599.1"/>
    <property type="molecule type" value="Genomic_DNA"/>
</dbReference>
<evidence type="ECO:0000313" key="2">
    <source>
        <dbReference type="EMBL" id="SMR01599.1"/>
    </source>
</evidence>
<gene>
    <name evidence="2" type="ORF">PD5205_00279</name>
    <name evidence="1" type="ORF">PD885_03728</name>
</gene>
<organism evidence="2 4">
    <name type="scientific">Xanthomonas fragariae</name>
    <dbReference type="NCBI Taxonomy" id="48664"/>
    <lineage>
        <taxon>Bacteria</taxon>
        <taxon>Pseudomonadati</taxon>
        <taxon>Pseudomonadota</taxon>
        <taxon>Gammaproteobacteria</taxon>
        <taxon>Lysobacterales</taxon>
        <taxon>Lysobacteraceae</taxon>
        <taxon>Xanthomonas</taxon>
    </lineage>
</organism>
<dbReference type="EMBL" id="LT853882">
    <property type="protein sequence ID" value="SMR00949.1"/>
    <property type="molecule type" value="Genomic_DNA"/>
</dbReference>
<evidence type="ECO:0000313" key="1">
    <source>
        <dbReference type="EMBL" id="SMR00949.1"/>
    </source>
</evidence>
<evidence type="ECO:0000313" key="4">
    <source>
        <dbReference type="Proteomes" id="UP000195953"/>
    </source>
</evidence>
<keyword evidence="3" id="KW-1185">Reference proteome</keyword>
<dbReference type="AlphaFoldDB" id="A0A1Y6HDI5"/>
<dbReference type="Proteomes" id="UP000195877">
    <property type="component" value="Chromosome 1"/>
</dbReference>
<sequence length="53" mass="5841">MSQTQKFKIHSLAGKFSTSELTKGRLSGSVCIHWRRNAWSAVTDGPRALAEPP</sequence>